<reference evidence="7" key="1">
    <citation type="submission" date="2022-11" db="EMBL/GenBank/DDBJ databases">
        <authorList>
            <person name="Morgan W.R."/>
            <person name="Tartar A."/>
        </authorList>
    </citation>
    <scope>NUCLEOTIDE SEQUENCE</scope>
    <source>
        <strain evidence="7">ARSEF 373</strain>
    </source>
</reference>
<feature type="domain" description="Importin N-terminal" evidence="6">
    <location>
        <begin position="24"/>
        <end position="129"/>
    </location>
</feature>
<dbReference type="EMBL" id="DAKRPA010000064">
    <property type="protein sequence ID" value="DBA00409.1"/>
    <property type="molecule type" value="Genomic_DNA"/>
</dbReference>
<feature type="compositionally biased region" description="Acidic residues" evidence="5">
    <location>
        <begin position="985"/>
        <end position="1005"/>
    </location>
</feature>
<dbReference type="AlphaFoldDB" id="A0AAV2Z4B8"/>
<organism evidence="7 8">
    <name type="scientific">Lagenidium giganteum</name>
    <dbReference type="NCBI Taxonomy" id="4803"/>
    <lineage>
        <taxon>Eukaryota</taxon>
        <taxon>Sar</taxon>
        <taxon>Stramenopiles</taxon>
        <taxon>Oomycota</taxon>
        <taxon>Peronosporomycetes</taxon>
        <taxon>Pythiales</taxon>
        <taxon>Pythiaceae</taxon>
    </lineage>
</organism>
<keyword evidence="3" id="KW-0653">Protein transport</keyword>
<comment type="subcellular location">
    <subcellularLocation>
        <location evidence="1">Nucleus</location>
    </subcellularLocation>
</comment>
<gene>
    <name evidence="7" type="ORF">N0F65_012940</name>
</gene>
<feature type="region of interest" description="Disordered" evidence="5">
    <location>
        <begin position="985"/>
        <end position="1009"/>
    </location>
</feature>
<dbReference type="InterPro" id="IPR016024">
    <property type="entry name" value="ARM-type_fold"/>
</dbReference>
<evidence type="ECO:0000256" key="2">
    <source>
        <dbReference type="ARBA" id="ARBA00022448"/>
    </source>
</evidence>
<keyword evidence="2" id="KW-0813">Transport</keyword>
<dbReference type="InterPro" id="IPR056840">
    <property type="entry name" value="HEAT_IPO9_central"/>
</dbReference>
<proteinExistence type="predicted"/>
<evidence type="ECO:0000256" key="4">
    <source>
        <dbReference type="ARBA" id="ARBA00023242"/>
    </source>
</evidence>
<dbReference type="Proteomes" id="UP001146120">
    <property type="component" value="Unassembled WGS sequence"/>
</dbReference>
<dbReference type="PROSITE" id="PS50166">
    <property type="entry name" value="IMPORTIN_B_NT"/>
    <property type="match status" value="1"/>
</dbReference>
<dbReference type="PANTHER" id="PTHR10997">
    <property type="entry name" value="IMPORTIN-7, 8, 11"/>
    <property type="match status" value="1"/>
</dbReference>
<dbReference type="SUPFAM" id="SSF48371">
    <property type="entry name" value="ARM repeat"/>
    <property type="match status" value="1"/>
</dbReference>
<dbReference type="PANTHER" id="PTHR10997:SF9">
    <property type="entry name" value="IMPORTIN-9"/>
    <property type="match status" value="1"/>
</dbReference>
<evidence type="ECO:0000256" key="3">
    <source>
        <dbReference type="ARBA" id="ARBA00022927"/>
    </source>
</evidence>
<protein>
    <recommendedName>
        <fullName evidence="6">Importin N-terminal domain-containing protein</fullName>
    </recommendedName>
</protein>
<dbReference type="Gene3D" id="1.25.10.10">
    <property type="entry name" value="Leucine-rich Repeat Variant"/>
    <property type="match status" value="1"/>
</dbReference>
<evidence type="ECO:0000313" key="8">
    <source>
        <dbReference type="Proteomes" id="UP001146120"/>
    </source>
</evidence>
<dbReference type="GO" id="GO:0031267">
    <property type="term" value="F:small GTPase binding"/>
    <property type="evidence" value="ECO:0007669"/>
    <property type="project" value="InterPro"/>
</dbReference>
<sequence length="1103" mass="120028">MASLTLQHLLQGSLTAPGTARGECEAELTRRLSVPGFALQLTSFLFDGAQPCAAGERQFACLLLKKLVASHWTADDAAAASDEEEEPSADALESAGALAVHASASHNGYVVGVDEQTQVKQLLLDGARQSLPLFADSKLQTSLCMTMAAIFERDWPDQWPGVMPMVLEMVAASEALVLEFAIRFLTHVGAHFSGDNCCDVVRVVFPHLERLMRMEPAVPVSMRTRIVRIVQTSLLMVGMEAQVGNSSARELLYGNITTWIGLMLTQLALPAHATKDYGLKIQVLQTLTSFVREWPKNMADLLHEIMPQVYAVFAGGLDVYERDIILGDDADDDAYDSDGDGAQIGQRALVVAVFEFLSGTLHAPTKKTRQLVMTALSDVVYVMIAFMQITNGQMSTWEDDPNKYVADEDDQSLAFNVRNAATDLLSEVETVLGRKAVLVAMEAAQRRLKADGAPNWRIQEAALVVVGNLATPWLSAVAKSNVDTQQLMDVTMFLQTLFTVMNAATEQIYLRARALWCASRLVKAMDQESLDLFLQVAISGIDKAQMLPVRMYACRAIGAFLGHDAAKQRIQASSDVIMDRLTHLAEQATNETLHIALETMVVVLQEINELPIASVNAVLACFLGHWHQNLNDPLIGELVEGAFGALLEMDKIEIVAAVHQQLLPVVRTMLLQSKQELDPSGNGGNIAAGAITTLKTVLRHSFVAVGHLNDQAPDANAGLVREMSTQIVQIVFEPLVDVLQASDDERVLDCGAECLKWLVMFAVDALREFYCANGTSGIDATLTIAAKLLTPGIQDSSAVCVGGLITQILLKLGPALPMTTVQSILSAVGTRLATADIPSLAQSLCMVFARLVHSHDRELLNVLEQLPAPTVGGPSTPRHSTPRRYQTMLEFVFAMWIEKQGDFYGVYCIRVTTSALLKVLEWNDPRVLSIMVTGSVIESNAAAQDGAGVRTRAQSRASQKKQFTTVHFLTKLVLVLAKTLAQLSDEEEEWESSDNESDEGEDGDDSFVHQSNPISASSSIFAPAESYELSDRLDGTAALADDGEEIEEEFEAHFDPLNDIDLKTVLPQVLQRLTSDNTIVQVMLPELTSEDKLVLANVSSGSS</sequence>
<name>A0AAV2Z4B8_9STRA</name>
<keyword evidence="8" id="KW-1185">Reference proteome</keyword>
<reference evidence="7" key="2">
    <citation type="journal article" date="2023" name="Microbiol Resour">
        <title>Decontamination and Annotation of the Draft Genome Sequence of the Oomycete Lagenidium giganteum ARSEF 373.</title>
        <authorList>
            <person name="Morgan W.R."/>
            <person name="Tartar A."/>
        </authorList>
    </citation>
    <scope>NUCLEOTIDE SEQUENCE</scope>
    <source>
        <strain evidence="7">ARSEF 373</strain>
    </source>
</reference>
<dbReference type="Pfam" id="PF25018">
    <property type="entry name" value="HEAT_IPO9_c"/>
    <property type="match status" value="1"/>
</dbReference>
<dbReference type="InterPro" id="IPR011989">
    <property type="entry name" value="ARM-like"/>
</dbReference>
<dbReference type="GO" id="GO:0006606">
    <property type="term" value="P:protein import into nucleus"/>
    <property type="evidence" value="ECO:0007669"/>
    <property type="project" value="TreeGrafter"/>
</dbReference>
<evidence type="ECO:0000256" key="5">
    <source>
        <dbReference type="SAM" id="MobiDB-lite"/>
    </source>
</evidence>
<evidence type="ECO:0000259" key="6">
    <source>
        <dbReference type="PROSITE" id="PS50166"/>
    </source>
</evidence>
<dbReference type="GO" id="GO:0005635">
    <property type="term" value="C:nuclear envelope"/>
    <property type="evidence" value="ECO:0007669"/>
    <property type="project" value="TreeGrafter"/>
</dbReference>
<keyword evidence="4" id="KW-0539">Nucleus</keyword>
<dbReference type="GO" id="GO:0005829">
    <property type="term" value="C:cytosol"/>
    <property type="evidence" value="ECO:0007669"/>
    <property type="project" value="TreeGrafter"/>
</dbReference>
<evidence type="ECO:0000313" key="7">
    <source>
        <dbReference type="EMBL" id="DBA00409.1"/>
    </source>
</evidence>
<dbReference type="InterPro" id="IPR001494">
    <property type="entry name" value="Importin-beta_N"/>
</dbReference>
<evidence type="ECO:0000256" key="1">
    <source>
        <dbReference type="ARBA" id="ARBA00004123"/>
    </source>
</evidence>
<comment type="caution">
    <text evidence="7">The sequence shown here is derived from an EMBL/GenBank/DDBJ whole genome shotgun (WGS) entry which is preliminary data.</text>
</comment>
<accession>A0AAV2Z4B8</accession>